<dbReference type="NCBIfam" id="TIGR02669">
    <property type="entry name" value="SpoIID_LytB"/>
    <property type="match status" value="1"/>
</dbReference>
<organism evidence="2 3">
    <name type="scientific">Acetanaerobacterium elongatum</name>
    <dbReference type="NCBI Taxonomy" id="258515"/>
    <lineage>
        <taxon>Bacteria</taxon>
        <taxon>Bacillati</taxon>
        <taxon>Bacillota</taxon>
        <taxon>Clostridia</taxon>
        <taxon>Eubacteriales</taxon>
        <taxon>Oscillospiraceae</taxon>
        <taxon>Acetanaerobacterium</taxon>
    </lineage>
</organism>
<reference evidence="2 3" key="1">
    <citation type="submission" date="2016-10" db="EMBL/GenBank/DDBJ databases">
        <authorList>
            <person name="de Groot N.N."/>
        </authorList>
    </citation>
    <scope>NUCLEOTIDE SEQUENCE [LARGE SCALE GENOMIC DNA]</scope>
    <source>
        <strain evidence="2 3">CGMCC 1.5012</strain>
    </source>
</reference>
<evidence type="ECO:0000313" key="2">
    <source>
        <dbReference type="EMBL" id="SDM80560.1"/>
    </source>
</evidence>
<dbReference type="RefSeq" id="WP_092638240.1">
    <property type="nucleotide sequence ID" value="NZ_FNID01000005.1"/>
</dbReference>
<dbReference type="OrthoDB" id="9794671at2"/>
<name>A0A1G9W7V6_9FIRM</name>
<dbReference type="InterPro" id="IPR014225">
    <property type="entry name" value="Spore_II_D_firmicutes"/>
</dbReference>
<dbReference type="NCBIfam" id="TIGR02870">
    <property type="entry name" value="spore_II_D"/>
    <property type="match status" value="1"/>
</dbReference>
<protein>
    <submittedName>
        <fullName evidence="2">Stage II sporulation protein D</fullName>
    </submittedName>
</protein>
<accession>A0A1G9W7V6</accession>
<evidence type="ECO:0000313" key="3">
    <source>
        <dbReference type="Proteomes" id="UP000199182"/>
    </source>
</evidence>
<dbReference type="InterPro" id="IPR013693">
    <property type="entry name" value="SpoIID/LytB_N"/>
</dbReference>
<dbReference type="GO" id="GO:0030435">
    <property type="term" value="P:sporulation resulting in formation of a cellular spore"/>
    <property type="evidence" value="ECO:0007669"/>
    <property type="project" value="InterPro"/>
</dbReference>
<keyword evidence="3" id="KW-1185">Reference proteome</keyword>
<dbReference type="InterPro" id="IPR013486">
    <property type="entry name" value="SpoIID/LytB"/>
</dbReference>
<dbReference type="AlphaFoldDB" id="A0A1G9W7V6"/>
<dbReference type="EMBL" id="FNID01000005">
    <property type="protein sequence ID" value="SDM80560.1"/>
    <property type="molecule type" value="Genomic_DNA"/>
</dbReference>
<dbReference type="STRING" id="258515.SAMN05192585_10569"/>
<dbReference type="Pfam" id="PF08486">
    <property type="entry name" value="SpoIID"/>
    <property type="match status" value="1"/>
</dbReference>
<gene>
    <name evidence="2" type="ORF">SAMN05192585_10569</name>
</gene>
<dbReference type="Proteomes" id="UP000199182">
    <property type="component" value="Unassembled WGS sequence"/>
</dbReference>
<evidence type="ECO:0000259" key="1">
    <source>
        <dbReference type="Pfam" id="PF08486"/>
    </source>
</evidence>
<sequence>MKESLGLALLLLAALILIPLLAIGGGTELLNPFKATSSTAVSEKGSASSSLAADPNADAQAQLEAMLAEHASSQAVSSSSEASSQAASSEQVEGSSEKASAVVKAFKILNLSTGKVETVSRRDYIIGAVACEMPASFNTEALKAQAVAAHTYALRRRLNQQASPDESLKDADFSADPSKLQGYITEDTARERFGDTFDVYWNKITKACDEVLEKVLIYENQPIVAAYHSMSAGKTEDAKTVWESGAPYLVPVESFGDTLAKNYEAKTELKATEVQSLLKKQYPDIILSSTKSKWFKIISCTDSGTITELTAGDISMTGQEARSLFSLRSANFTIAYANSVFTFTTLGYGHGVGMSQYGADYMARQGSTYEEILAHYYPKTVLINESELGTAE</sequence>
<feature type="domain" description="Sporulation stage II protein D amidase enhancer LytB N-terminal" evidence="1">
    <location>
        <begin position="113"/>
        <end position="218"/>
    </location>
</feature>
<proteinExistence type="predicted"/>